<feature type="transmembrane region" description="Helical" evidence="7">
    <location>
        <begin position="12"/>
        <end position="32"/>
    </location>
</feature>
<protein>
    <submittedName>
        <fullName evidence="9">Membrane associated serine protease, rhomboid family</fullName>
    </submittedName>
</protein>
<dbReference type="RefSeq" id="WP_093107977.1">
    <property type="nucleotide sequence ID" value="NZ_FNOS01000006.1"/>
</dbReference>
<feature type="transmembrane region" description="Helical" evidence="7">
    <location>
        <begin position="121"/>
        <end position="140"/>
    </location>
</feature>
<dbReference type="InterPro" id="IPR035952">
    <property type="entry name" value="Rhomboid-like_sf"/>
</dbReference>
<dbReference type="Proteomes" id="UP000198647">
    <property type="component" value="Unassembled WGS sequence"/>
</dbReference>
<evidence type="ECO:0000256" key="1">
    <source>
        <dbReference type="ARBA" id="ARBA00004141"/>
    </source>
</evidence>
<dbReference type="SUPFAM" id="SSF144091">
    <property type="entry name" value="Rhomboid-like"/>
    <property type="match status" value="1"/>
</dbReference>
<evidence type="ECO:0000256" key="2">
    <source>
        <dbReference type="ARBA" id="ARBA00009045"/>
    </source>
</evidence>
<evidence type="ECO:0000256" key="7">
    <source>
        <dbReference type="SAM" id="Phobius"/>
    </source>
</evidence>
<dbReference type="Pfam" id="PF01694">
    <property type="entry name" value="Rhomboid"/>
    <property type="match status" value="1"/>
</dbReference>
<accession>A0A1H3I490</accession>
<comment type="caution">
    <text evidence="9">The sequence shown here is derived from an EMBL/GenBank/DDBJ whole genome shotgun (WGS) entry which is preliminary data.</text>
</comment>
<comment type="subcellular location">
    <subcellularLocation>
        <location evidence="1">Membrane</location>
        <topology evidence="1">Multi-pass membrane protein</topology>
    </subcellularLocation>
</comment>
<feature type="transmembrane region" description="Helical" evidence="7">
    <location>
        <begin position="66"/>
        <end position="86"/>
    </location>
</feature>
<keyword evidence="4" id="KW-0378">Hydrolase</keyword>
<proteinExistence type="inferred from homology"/>
<feature type="transmembrane region" description="Helical" evidence="7">
    <location>
        <begin position="152"/>
        <end position="170"/>
    </location>
</feature>
<feature type="transmembrane region" description="Helical" evidence="7">
    <location>
        <begin position="98"/>
        <end position="115"/>
    </location>
</feature>
<keyword evidence="6 7" id="KW-0472">Membrane</keyword>
<dbReference type="PANTHER" id="PTHR43731:SF14">
    <property type="entry name" value="PRESENILIN-ASSOCIATED RHOMBOID-LIKE PROTEIN, MITOCHONDRIAL"/>
    <property type="match status" value="1"/>
</dbReference>
<keyword evidence="9" id="KW-0645">Protease</keyword>
<dbReference type="PANTHER" id="PTHR43731">
    <property type="entry name" value="RHOMBOID PROTEASE"/>
    <property type="match status" value="1"/>
</dbReference>
<evidence type="ECO:0000259" key="8">
    <source>
        <dbReference type="Pfam" id="PF01694"/>
    </source>
</evidence>
<dbReference type="GO" id="GO:0008233">
    <property type="term" value="F:peptidase activity"/>
    <property type="evidence" value="ECO:0007669"/>
    <property type="project" value="UniProtKB-KW"/>
</dbReference>
<keyword evidence="5 7" id="KW-1133">Transmembrane helix</keyword>
<keyword evidence="10" id="KW-1185">Reference proteome</keyword>
<evidence type="ECO:0000256" key="6">
    <source>
        <dbReference type="ARBA" id="ARBA00023136"/>
    </source>
</evidence>
<sequence length="204" mass="22587">MFLRTESFNDFLKLYPVIAFLTGLHILLWLIMDVFSFPFAVEWKQLGVGNNFLVSQGEYWRLLTPIFLHAGLSHTLFNSFTLVLFGPALERMLGKVKFIIAYLLAGIAGNIGTYAADPGAFYSHLGASGAIFGLFGIYAYMLFARKDLLDQASSQIIGVIIVLGLIMTFLQPNINVLGHLFGFIGGLALAPPLLKNIKPGFFFR</sequence>
<feature type="domain" description="Peptidase S54 rhomboid" evidence="8">
    <location>
        <begin position="57"/>
        <end position="194"/>
    </location>
</feature>
<dbReference type="InterPro" id="IPR050925">
    <property type="entry name" value="Rhomboid_protease_S54"/>
</dbReference>
<dbReference type="InterPro" id="IPR022764">
    <property type="entry name" value="Peptidase_S54_rhomboid_dom"/>
</dbReference>
<gene>
    <name evidence="9" type="ORF">SAMN04488081_2406</name>
</gene>
<evidence type="ECO:0000256" key="4">
    <source>
        <dbReference type="ARBA" id="ARBA00022801"/>
    </source>
</evidence>
<reference evidence="9 10" key="1">
    <citation type="submission" date="2016-10" db="EMBL/GenBank/DDBJ databases">
        <authorList>
            <person name="Varghese N."/>
            <person name="Submissions S."/>
        </authorList>
    </citation>
    <scope>NUCLEOTIDE SEQUENCE [LARGE SCALE GENOMIC DNA]</scope>
    <source>
        <strain evidence="9 10">DSM 20748</strain>
    </source>
</reference>
<dbReference type="EMBL" id="FNOS01000006">
    <property type="protein sequence ID" value="SDY22432.1"/>
    <property type="molecule type" value="Genomic_DNA"/>
</dbReference>
<organism evidence="9 10">
    <name type="scientific">Salimicrobium album</name>
    <dbReference type="NCBI Taxonomy" id="50717"/>
    <lineage>
        <taxon>Bacteria</taxon>
        <taxon>Bacillati</taxon>
        <taxon>Bacillota</taxon>
        <taxon>Bacilli</taxon>
        <taxon>Bacillales</taxon>
        <taxon>Bacillaceae</taxon>
        <taxon>Salimicrobium</taxon>
    </lineage>
</organism>
<keyword evidence="3 7" id="KW-0812">Transmembrane</keyword>
<evidence type="ECO:0000313" key="10">
    <source>
        <dbReference type="Proteomes" id="UP000198647"/>
    </source>
</evidence>
<dbReference type="Gene3D" id="1.20.1540.10">
    <property type="entry name" value="Rhomboid-like"/>
    <property type="match status" value="1"/>
</dbReference>
<evidence type="ECO:0000313" key="9">
    <source>
        <dbReference type="EMBL" id="SDY22432.1"/>
    </source>
</evidence>
<comment type="similarity">
    <text evidence="2">Belongs to the peptidase S54 family.</text>
</comment>
<evidence type="ECO:0000256" key="3">
    <source>
        <dbReference type="ARBA" id="ARBA00022692"/>
    </source>
</evidence>
<dbReference type="GO" id="GO:0006508">
    <property type="term" value="P:proteolysis"/>
    <property type="evidence" value="ECO:0007669"/>
    <property type="project" value="UniProtKB-KW"/>
</dbReference>
<name>A0A1H3I490_9BACI</name>
<evidence type="ECO:0000256" key="5">
    <source>
        <dbReference type="ARBA" id="ARBA00022989"/>
    </source>
</evidence>